<evidence type="ECO:0000259" key="11">
    <source>
        <dbReference type="PROSITE" id="PS51755"/>
    </source>
</evidence>
<evidence type="ECO:0000256" key="4">
    <source>
        <dbReference type="ARBA" id="ARBA00023015"/>
    </source>
</evidence>
<evidence type="ECO:0000313" key="12">
    <source>
        <dbReference type="EMBL" id="MBI4251880.1"/>
    </source>
</evidence>
<keyword evidence="6" id="KW-0804">Transcription</keyword>
<protein>
    <recommendedName>
        <fullName evidence="1">Phosphate regulon transcriptional regulatory protein PhoB</fullName>
    </recommendedName>
</protein>
<dbReference type="GO" id="GO:0000976">
    <property type="term" value="F:transcription cis-regulatory region binding"/>
    <property type="evidence" value="ECO:0007669"/>
    <property type="project" value="TreeGrafter"/>
</dbReference>
<dbReference type="GO" id="GO:0000156">
    <property type="term" value="F:phosphorelay response regulator activity"/>
    <property type="evidence" value="ECO:0007669"/>
    <property type="project" value="TreeGrafter"/>
</dbReference>
<dbReference type="InterPro" id="IPR039420">
    <property type="entry name" value="WalR-like"/>
</dbReference>
<evidence type="ECO:0000256" key="1">
    <source>
        <dbReference type="ARBA" id="ARBA00013332"/>
    </source>
</evidence>
<comment type="function">
    <text evidence="7">This protein is a positive regulator for the phosphate regulon. Transcription of this operon is positively regulated by PhoB and PhoR when phosphate is limited.</text>
</comment>
<evidence type="ECO:0000259" key="10">
    <source>
        <dbReference type="PROSITE" id="PS50110"/>
    </source>
</evidence>
<keyword evidence="5 9" id="KW-0238">DNA-binding</keyword>
<comment type="caution">
    <text evidence="12">The sequence shown here is derived from an EMBL/GenBank/DDBJ whole genome shotgun (WGS) entry which is preliminary data.</text>
</comment>
<organism evidence="12 13">
    <name type="scientific">Tectimicrobiota bacterium</name>
    <dbReference type="NCBI Taxonomy" id="2528274"/>
    <lineage>
        <taxon>Bacteria</taxon>
        <taxon>Pseudomonadati</taxon>
        <taxon>Nitrospinota/Tectimicrobiota group</taxon>
        <taxon>Candidatus Tectimicrobiota</taxon>
    </lineage>
</organism>
<dbReference type="SUPFAM" id="SSF52172">
    <property type="entry name" value="CheY-like"/>
    <property type="match status" value="1"/>
</dbReference>
<keyword evidence="3" id="KW-0902">Two-component regulatory system</keyword>
<dbReference type="FunFam" id="1.10.10.10:FF:000018">
    <property type="entry name" value="DNA-binding response regulator ResD"/>
    <property type="match status" value="1"/>
</dbReference>
<feature type="modified residue" description="4-aspartylphosphate" evidence="8">
    <location>
        <position position="52"/>
    </location>
</feature>
<accession>A0A932ZUR2</accession>
<evidence type="ECO:0000256" key="7">
    <source>
        <dbReference type="ARBA" id="ARBA00024735"/>
    </source>
</evidence>
<dbReference type="SMART" id="SM00862">
    <property type="entry name" value="Trans_reg_C"/>
    <property type="match status" value="1"/>
</dbReference>
<dbReference type="InterPro" id="IPR011006">
    <property type="entry name" value="CheY-like_superfamily"/>
</dbReference>
<evidence type="ECO:0000256" key="8">
    <source>
        <dbReference type="PROSITE-ProRule" id="PRU00169"/>
    </source>
</evidence>
<dbReference type="GO" id="GO:0032993">
    <property type="term" value="C:protein-DNA complex"/>
    <property type="evidence" value="ECO:0007669"/>
    <property type="project" value="TreeGrafter"/>
</dbReference>
<evidence type="ECO:0000256" key="3">
    <source>
        <dbReference type="ARBA" id="ARBA00023012"/>
    </source>
</evidence>
<keyword evidence="2 8" id="KW-0597">Phosphoprotein</keyword>
<evidence type="ECO:0000313" key="13">
    <source>
        <dbReference type="Proteomes" id="UP000752292"/>
    </source>
</evidence>
<evidence type="ECO:0000256" key="6">
    <source>
        <dbReference type="ARBA" id="ARBA00023163"/>
    </source>
</evidence>
<dbReference type="Gene3D" id="3.40.50.2300">
    <property type="match status" value="1"/>
</dbReference>
<dbReference type="InterPro" id="IPR036388">
    <property type="entry name" value="WH-like_DNA-bd_sf"/>
</dbReference>
<dbReference type="GO" id="GO:0005829">
    <property type="term" value="C:cytosol"/>
    <property type="evidence" value="ECO:0007669"/>
    <property type="project" value="TreeGrafter"/>
</dbReference>
<dbReference type="PROSITE" id="PS51755">
    <property type="entry name" value="OMPR_PHOB"/>
    <property type="match status" value="1"/>
</dbReference>
<name>A0A932ZUR2_UNCTE</name>
<reference evidence="12" key="1">
    <citation type="submission" date="2020-07" db="EMBL/GenBank/DDBJ databases">
        <title>Huge and variable diversity of episymbiotic CPR bacteria and DPANN archaea in groundwater ecosystems.</title>
        <authorList>
            <person name="He C.Y."/>
            <person name="Keren R."/>
            <person name="Whittaker M."/>
            <person name="Farag I.F."/>
            <person name="Doudna J."/>
            <person name="Cate J.H.D."/>
            <person name="Banfield J.F."/>
        </authorList>
    </citation>
    <scope>NUCLEOTIDE SEQUENCE</scope>
    <source>
        <strain evidence="12">NC_groundwater_1370_Ag_S-0.2um_69_93</strain>
    </source>
</reference>
<feature type="domain" description="OmpR/PhoB-type" evidence="11">
    <location>
        <begin position="122"/>
        <end position="219"/>
    </location>
</feature>
<dbReference type="InterPro" id="IPR016032">
    <property type="entry name" value="Sig_transdc_resp-reg_C-effctor"/>
</dbReference>
<dbReference type="PANTHER" id="PTHR48111:SF1">
    <property type="entry name" value="TWO-COMPONENT RESPONSE REGULATOR ORR33"/>
    <property type="match status" value="1"/>
</dbReference>
<feature type="DNA-binding region" description="OmpR/PhoB-type" evidence="9">
    <location>
        <begin position="122"/>
        <end position="219"/>
    </location>
</feature>
<evidence type="ECO:0000256" key="9">
    <source>
        <dbReference type="PROSITE-ProRule" id="PRU01091"/>
    </source>
</evidence>
<dbReference type="CDD" id="cd00383">
    <property type="entry name" value="trans_reg_C"/>
    <property type="match status" value="1"/>
</dbReference>
<keyword evidence="4" id="KW-0805">Transcription regulation</keyword>
<dbReference type="GO" id="GO:0006355">
    <property type="term" value="P:regulation of DNA-templated transcription"/>
    <property type="evidence" value="ECO:0007669"/>
    <property type="project" value="InterPro"/>
</dbReference>
<dbReference type="PANTHER" id="PTHR48111">
    <property type="entry name" value="REGULATOR OF RPOS"/>
    <property type="match status" value="1"/>
</dbReference>
<gene>
    <name evidence="12" type="ORF">HY618_05410</name>
</gene>
<evidence type="ECO:0000256" key="2">
    <source>
        <dbReference type="ARBA" id="ARBA00022553"/>
    </source>
</evidence>
<dbReference type="PROSITE" id="PS50110">
    <property type="entry name" value="RESPONSE_REGULATORY"/>
    <property type="match status" value="1"/>
</dbReference>
<dbReference type="InterPro" id="IPR001789">
    <property type="entry name" value="Sig_transdc_resp-reg_receiver"/>
</dbReference>
<dbReference type="Proteomes" id="UP000752292">
    <property type="component" value="Unassembled WGS sequence"/>
</dbReference>
<evidence type="ECO:0000256" key="5">
    <source>
        <dbReference type="ARBA" id="ARBA00023125"/>
    </source>
</evidence>
<feature type="domain" description="Response regulatory" evidence="10">
    <location>
        <begin position="3"/>
        <end position="110"/>
    </location>
</feature>
<sequence>MAKLLIFTADDGFADALCRALRREGHFCKVVEDEVAALQELRARGLSLVLLDDAPALPSIKSLREWTPLPILLLIDPSRLAGLPTPLEADDTLVKPIREEELLFRVRNLCDRRPAAEPGAEGGTVRAQGLVLDEDRYEIRLDGGLIDLTFREFELLKHLMRNPGRVFDREQLLNLVWGVDYIGGPRTVDVHIRRIRSKIETGGRSFITTIRGVGYKFTGEMG</sequence>
<dbReference type="AlphaFoldDB" id="A0A932ZUR2"/>
<dbReference type="EMBL" id="JACQRX010000234">
    <property type="protein sequence ID" value="MBI4251880.1"/>
    <property type="molecule type" value="Genomic_DNA"/>
</dbReference>
<dbReference type="Gene3D" id="1.10.10.10">
    <property type="entry name" value="Winged helix-like DNA-binding domain superfamily/Winged helix DNA-binding domain"/>
    <property type="match status" value="1"/>
</dbReference>
<dbReference type="Pfam" id="PF00486">
    <property type="entry name" value="Trans_reg_C"/>
    <property type="match status" value="1"/>
</dbReference>
<dbReference type="InterPro" id="IPR001867">
    <property type="entry name" value="OmpR/PhoB-type_DNA-bd"/>
</dbReference>
<dbReference type="SUPFAM" id="SSF46894">
    <property type="entry name" value="C-terminal effector domain of the bipartite response regulators"/>
    <property type="match status" value="1"/>
</dbReference>
<proteinExistence type="predicted"/>